<dbReference type="Proteomes" id="UP000675881">
    <property type="component" value="Chromosome 1"/>
</dbReference>
<accession>A0A7R8CAX6</accession>
<name>A0A7R8CAX6_LEPSM</name>
<dbReference type="OrthoDB" id="2914378at2759"/>
<reference evidence="2" key="1">
    <citation type="submission" date="2021-02" db="EMBL/GenBank/DDBJ databases">
        <authorList>
            <person name="Bekaert M."/>
        </authorList>
    </citation>
    <scope>NUCLEOTIDE SEQUENCE</scope>
    <source>
        <strain evidence="2">IoA-00</strain>
    </source>
</reference>
<feature type="region of interest" description="Disordered" evidence="1">
    <location>
        <begin position="1"/>
        <end position="86"/>
    </location>
</feature>
<dbReference type="EMBL" id="HG994580">
    <property type="protein sequence ID" value="CAF2755446.1"/>
    <property type="molecule type" value="Genomic_DNA"/>
</dbReference>
<protein>
    <submittedName>
        <fullName evidence="2">(salmon louse) hypothetical protein</fullName>
    </submittedName>
</protein>
<dbReference type="AlphaFoldDB" id="A0A7R8CAX6"/>
<organism evidence="2 3">
    <name type="scientific">Lepeophtheirus salmonis</name>
    <name type="common">Salmon louse</name>
    <name type="synonym">Caligus salmonis</name>
    <dbReference type="NCBI Taxonomy" id="72036"/>
    <lineage>
        <taxon>Eukaryota</taxon>
        <taxon>Metazoa</taxon>
        <taxon>Ecdysozoa</taxon>
        <taxon>Arthropoda</taxon>
        <taxon>Crustacea</taxon>
        <taxon>Multicrustacea</taxon>
        <taxon>Hexanauplia</taxon>
        <taxon>Copepoda</taxon>
        <taxon>Siphonostomatoida</taxon>
        <taxon>Caligidae</taxon>
        <taxon>Lepeophtheirus</taxon>
    </lineage>
</organism>
<keyword evidence="3" id="KW-1185">Reference proteome</keyword>
<evidence type="ECO:0000256" key="1">
    <source>
        <dbReference type="SAM" id="MobiDB-lite"/>
    </source>
</evidence>
<gene>
    <name evidence="2" type="ORF">LSAA_1002</name>
</gene>
<sequence length="131" mass="14708">MRYLREQGVEGDHETPEALTPSIHCTLSINQSRKGSTDSRGSYPSINFPSSPEKTDSRTHSFAMESSKPDDSFAQVDDDDSGPYDFRNLLRRTNYAPTDSLRRRIKSSDAELTTIKPSVEGITFDDDCIEL</sequence>
<feature type="compositionally biased region" description="Polar residues" evidence="1">
    <location>
        <begin position="23"/>
        <end position="52"/>
    </location>
</feature>
<feature type="compositionally biased region" description="Basic and acidic residues" evidence="1">
    <location>
        <begin position="1"/>
        <end position="16"/>
    </location>
</feature>
<evidence type="ECO:0000313" key="3">
    <source>
        <dbReference type="Proteomes" id="UP000675881"/>
    </source>
</evidence>
<proteinExistence type="predicted"/>
<evidence type="ECO:0000313" key="2">
    <source>
        <dbReference type="EMBL" id="CAF2755446.1"/>
    </source>
</evidence>